<dbReference type="PROSITE" id="PS50110">
    <property type="entry name" value="RESPONSE_REGULATORY"/>
    <property type="match status" value="1"/>
</dbReference>
<dbReference type="GO" id="GO:0006355">
    <property type="term" value="P:regulation of DNA-templated transcription"/>
    <property type="evidence" value="ECO:0007669"/>
    <property type="project" value="InterPro"/>
</dbReference>
<dbReference type="Pfam" id="PF00196">
    <property type="entry name" value="GerE"/>
    <property type="match status" value="1"/>
</dbReference>
<dbReference type="InterPro" id="IPR051015">
    <property type="entry name" value="EvgA-like"/>
</dbReference>
<dbReference type="SMART" id="SM00421">
    <property type="entry name" value="HTH_LUXR"/>
    <property type="match status" value="1"/>
</dbReference>
<dbReference type="GO" id="GO:0000160">
    <property type="term" value="P:phosphorelay signal transduction system"/>
    <property type="evidence" value="ECO:0007669"/>
    <property type="project" value="InterPro"/>
</dbReference>
<dbReference type="PANTHER" id="PTHR45566">
    <property type="entry name" value="HTH-TYPE TRANSCRIPTIONAL REGULATOR YHJB-RELATED"/>
    <property type="match status" value="1"/>
</dbReference>
<evidence type="ECO:0000256" key="1">
    <source>
        <dbReference type="ARBA" id="ARBA00022553"/>
    </source>
</evidence>
<gene>
    <name evidence="6" type="ORF">A3860_17705</name>
</gene>
<protein>
    <recommendedName>
        <fullName evidence="8">DNA-binding response regulator</fullName>
    </recommendedName>
</protein>
<dbReference type="InterPro" id="IPR036388">
    <property type="entry name" value="WH-like_DNA-bd_sf"/>
</dbReference>
<feature type="domain" description="Response regulatory" evidence="5">
    <location>
        <begin position="5"/>
        <end position="121"/>
    </location>
</feature>
<evidence type="ECO:0000313" key="6">
    <source>
        <dbReference type="EMBL" id="OQP65500.1"/>
    </source>
</evidence>
<dbReference type="InterPro" id="IPR016032">
    <property type="entry name" value="Sig_transdc_resp-reg_C-effctor"/>
</dbReference>
<evidence type="ECO:0000259" key="4">
    <source>
        <dbReference type="PROSITE" id="PS50043"/>
    </source>
</evidence>
<evidence type="ECO:0000256" key="3">
    <source>
        <dbReference type="PROSITE-ProRule" id="PRU00169"/>
    </source>
</evidence>
<dbReference type="Pfam" id="PF00072">
    <property type="entry name" value="Response_reg"/>
    <property type="match status" value="1"/>
</dbReference>
<comment type="caution">
    <text evidence="6">The sequence shown here is derived from an EMBL/GenBank/DDBJ whole genome shotgun (WGS) entry which is preliminary data.</text>
</comment>
<dbReference type="PROSITE" id="PS50043">
    <property type="entry name" value="HTH_LUXR_2"/>
    <property type="match status" value="1"/>
</dbReference>
<dbReference type="AlphaFoldDB" id="A0A1V9G4K6"/>
<dbReference type="InterPro" id="IPR011006">
    <property type="entry name" value="CheY-like_superfamily"/>
</dbReference>
<dbReference type="GO" id="GO:0003677">
    <property type="term" value="F:DNA binding"/>
    <property type="evidence" value="ECO:0007669"/>
    <property type="project" value="UniProtKB-KW"/>
</dbReference>
<proteinExistence type="predicted"/>
<dbReference type="OrthoDB" id="1013073at2"/>
<dbReference type="Gene3D" id="3.40.50.2300">
    <property type="match status" value="1"/>
</dbReference>
<dbReference type="Gene3D" id="1.10.10.10">
    <property type="entry name" value="Winged helix-like DNA-binding domain superfamily/Winged helix DNA-binding domain"/>
    <property type="match status" value="1"/>
</dbReference>
<dbReference type="PANTHER" id="PTHR45566:SF1">
    <property type="entry name" value="HTH-TYPE TRANSCRIPTIONAL REGULATOR YHJB-RELATED"/>
    <property type="match status" value="1"/>
</dbReference>
<feature type="domain" description="HTH luxR-type" evidence="4">
    <location>
        <begin position="134"/>
        <end position="199"/>
    </location>
</feature>
<accession>A0A1V9G4K6</accession>
<keyword evidence="2" id="KW-0238">DNA-binding</keyword>
<name>A0A1V9G4K6_9BACT</name>
<dbReference type="EMBL" id="LVYD01000024">
    <property type="protein sequence ID" value="OQP65500.1"/>
    <property type="molecule type" value="Genomic_DNA"/>
</dbReference>
<dbReference type="CDD" id="cd17535">
    <property type="entry name" value="REC_NarL-like"/>
    <property type="match status" value="1"/>
</dbReference>
<dbReference type="InterPro" id="IPR001789">
    <property type="entry name" value="Sig_transdc_resp-reg_receiver"/>
</dbReference>
<dbReference type="InterPro" id="IPR000792">
    <property type="entry name" value="Tscrpt_reg_LuxR_C"/>
</dbReference>
<reference evidence="6 7" key="1">
    <citation type="submission" date="2016-03" db="EMBL/GenBank/DDBJ databases">
        <title>Niastella vici sp. nov., isolated from farmland soil.</title>
        <authorList>
            <person name="Chen L."/>
            <person name="Wang D."/>
            <person name="Yang S."/>
            <person name="Wang G."/>
        </authorList>
    </citation>
    <scope>NUCLEOTIDE SEQUENCE [LARGE SCALE GENOMIC DNA]</scope>
    <source>
        <strain evidence="6 7">DJ57</strain>
    </source>
</reference>
<sequence length="206" mass="23424">MKIKSILLADDHSIVRKGLRIIISDMLGFNDLEEVENCNMLMAALKKRSYTHLVLDMVLPDGHCIEVLPNIKSLYPDLIIAVFSQQEPSPYLSLLAQYGIKKFITKSSPEPVVINGLTDFLNEHKCDLYDGSVKQTPFDTLAQRELEVLHYLLIGNKPGDIANKLNISPQTVHTYTQRIMTKTNTENMVQLQRLAIVCGFINNRYY</sequence>
<keyword evidence="1 3" id="KW-0597">Phosphoprotein</keyword>
<dbReference type="SUPFAM" id="SSF52172">
    <property type="entry name" value="CheY-like"/>
    <property type="match status" value="1"/>
</dbReference>
<dbReference type="SMART" id="SM00448">
    <property type="entry name" value="REC"/>
    <property type="match status" value="1"/>
</dbReference>
<keyword evidence="7" id="KW-1185">Reference proteome</keyword>
<dbReference type="InterPro" id="IPR058245">
    <property type="entry name" value="NreC/VraR/RcsB-like_REC"/>
</dbReference>
<dbReference type="PRINTS" id="PR00038">
    <property type="entry name" value="HTHLUXR"/>
</dbReference>
<evidence type="ECO:0008006" key="8">
    <source>
        <dbReference type="Google" id="ProtNLM"/>
    </source>
</evidence>
<dbReference type="RefSeq" id="WP_081146381.1">
    <property type="nucleotide sequence ID" value="NZ_LVYD01000024.1"/>
</dbReference>
<dbReference type="Proteomes" id="UP000192796">
    <property type="component" value="Unassembled WGS sequence"/>
</dbReference>
<dbReference type="SUPFAM" id="SSF46894">
    <property type="entry name" value="C-terminal effector domain of the bipartite response regulators"/>
    <property type="match status" value="1"/>
</dbReference>
<evidence type="ECO:0000259" key="5">
    <source>
        <dbReference type="PROSITE" id="PS50110"/>
    </source>
</evidence>
<organism evidence="6 7">
    <name type="scientific">Niastella vici</name>
    <dbReference type="NCBI Taxonomy" id="1703345"/>
    <lineage>
        <taxon>Bacteria</taxon>
        <taxon>Pseudomonadati</taxon>
        <taxon>Bacteroidota</taxon>
        <taxon>Chitinophagia</taxon>
        <taxon>Chitinophagales</taxon>
        <taxon>Chitinophagaceae</taxon>
        <taxon>Niastella</taxon>
    </lineage>
</organism>
<evidence type="ECO:0000256" key="2">
    <source>
        <dbReference type="ARBA" id="ARBA00023125"/>
    </source>
</evidence>
<feature type="modified residue" description="4-aspartylphosphate" evidence="3">
    <location>
        <position position="56"/>
    </location>
</feature>
<evidence type="ECO:0000313" key="7">
    <source>
        <dbReference type="Proteomes" id="UP000192796"/>
    </source>
</evidence>
<dbReference type="CDD" id="cd06170">
    <property type="entry name" value="LuxR_C_like"/>
    <property type="match status" value="1"/>
</dbReference>
<dbReference type="STRING" id="1703345.A3860_17705"/>